<dbReference type="GO" id="GO:0016646">
    <property type="term" value="F:oxidoreductase activity, acting on the CH-NH group of donors, NAD or NADP as acceptor"/>
    <property type="evidence" value="ECO:0007669"/>
    <property type="project" value="UniProtKB-ARBA"/>
</dbReference>
<name>A0A6N7J237_9FIRM</name>
<sequence length="169" mass="19122">MKKKINITGYANQIIKAIPEGVLLNTKADKFDTMIIGWGALGTNWGVPCFTAYVRKSRFTREQLDKNPEFTVSVPLNGSIKKIFDVCGSKSGRDIDKVKEAGLTLEEPETNGVPGIKEYPLTLECRLRYRQEQELSLYDDEAKDSFYKTSENDTHITYIGEIVDAYIIE</sequence>
<proteinExistence type="inferred from homology"/>
<protein>
    <submittedName>
        <fullName evidence="3">Flavin reductase family protein</fullName>
    </submittedName>
</protein>
<dbReference type="SUPFAM" id="SSF50475">
    <property type="entry name" value="FMN-binding split barrel"/>
    <property type="match status" value="1"/>
</dbReference>
<organism evidence="3 4">
    <name type="scientific">Candidatus Weimeria bifida</name>
    <dbReference type="NCBI Taxonomy" id="2599074"/>
    <lineage>
        <taxon>Bacteria</taxon>
        <taxon>Bacillati</taxon>
        <taxon>Bacillota</taxon>
        <taxon>Clostridia</taxon>
        <taxon>Lachnospirales</taxon>
        <taxon>Lachnospiraceae</taxon>
        <taxon>Candidatus Weimeria</taxon>
    </lineage>
</organism>
<dbReference type="InterPro" id="IPR002563">
    <property type="entry name" value="Flavin_Rdtase-like_dom"/>
</dbReference>
<evidence type="ECO:0000256" key="1">
    <source>
        <dbReference type="ARBA" id="ARBA00038054"/>
    </source>
</evidence>
<evidence type="ECO:0000259" key="2">
    <source>
        <dbReference type="Pfam" id="PF01613"/>
    </source>
</evidence>
<feature type="domain" description="Flavin reductase like" evidence="2">
    <location>
        <begin position="19"/>
        <end position="168"/>
    </location>
</feature>
<evidence type="ECO:0000313" key="3">
    <source>
        <dbReference type="EMBL" id="MQN02031.1"/>
    </source>
</evidence>
<dbReference type="Pfam" id="PF01613">
    <property type="entry name" value="Flavin_Reduct"/>
    <property type="match status" value="1"/>
</dbReference>
<comment type="caution">
    <text evidence="3">The sequence shown here is derived from an EMBL/GenBank/DDBJ whole genome shotgun (WGS) entry which is preliminary data.</text>
</comment>
<accession>A0A6N7J237</accession>
<dbReference type="Proteomes" id="UP000460257">
    <property type="component" value="Unassembled WGS sequence"/>
</dbReference>
<dbReference type="AlphaFoldDB" id="A0A6N7J237"/>
<reference evidence="3" key="1">
    <citation type="journal article" date="2020" name="Appl. Environ. Microbiol.">
        <title>Medium-Chain Fatty Acid Synthesis by 'Candidatus Weimeria bifida' gen. nov., sp. nov., and 'Candidatus Pseudoramibacter fermentans' sp. nov.</title>
        <authorList>
            <person name="Scarborough M.J."/>
            <person name="Myers K.S."/>
            <person name="Donohue T.J."/>
            <person name="Noguera D.R."/>
        </authorList>
    </citation>
    <scope>NUCLEOTIDE SEQUENCE</scope>
    <source>
        <strain evidence="3">LCO1.1</strain>
    </source>
</reference>
<keyword evidence="4" id="KW-1185">Reference proteome</keyword>
<evidence type="ECO:0000313" key="4">
    <source>
        <dbReference type="Proteomes" id="UP000460257"/>
    </source>
</evidence>
<dbReference type="GO" id="GO:0010181">
    <property type="term" value="F:FMN binding"/>
    <property type="evidence" value="ECO:0007669"/>
    <property type="project" value="InterPro"/>
</dbReference>
<dbReference type="InterPro" id="IPR052174">
    <property type="entry name" value="Flavoredoxin"/>
</dbReference>
<dbReference type="PANTHER" id="PTHR43567:SF5">
    <property type="entry name" value="HYPOTHETICAL CYTOSOLIC PROTEIN"/>
    <property type="match status" value="1"/>
</dbReference>
<dbReference type="InterPro" id="IPR012349">
    <property type="entry name" value="Split_barrel_FMN-bd"/>
</dbReference>
<gene>
    <name evidence="3" type="ORF">FRC54_09065</name>
</gene>
<dbReference type="PANTHER" id="PTHR43567">
    <property type="entry name" value="FLAVOREDOXIN-RELATED-RELATED"/>
    <property type="match status" value="1"/>
</dbReference>
<comment type="similarity">
    <text evidence="1">Belongs to the flavoredoxin family.</text>
</comment>
<dbReference type="Gene3D" id="2.30.110.10">
    <property type="entry name" value="Electron Transport, Fmn-binding Protein, Chain A"/>
    <property type="match status" value="1"/>
</dbReference>
<dbReference type="EMBL" id="VOGC01000007">
    <property type="protein sequence ID" value="MQN02031.1"/>
    <property type="molecule type" value="Genomic_DNA"/>
</dbReference>